<dbReference type="InterPro" id="IPR036259">
    <property type="entry name" value="MFS_trans_sf"/>
</dbReference>
<keyword evidence="3" id="KW-1003">Cell membrane</keyword>
<feature type="compositionally biased region" description="Basic and acidic residues" evidence="7">
    <location>
        <begin position="37"/>
        <end position="52"/>
    </location>
</feature>
<feature type="transmembrane region" description="Helical" evidence="8">
    <location>
        <begin position="306"/>
        <end position="330"/>
    </location>
</feature>
<evidence type="ECO:0000259" key="9">
    <source>
        <dbReference type="PROSITE" id="PS50850"/>
    </source>
</evidence>
<dbReference type="Gene3D" id="1.20.1250.20">
    <property type="entry name" value="MFS general substrate transporter like domains"/>
    <property type="match status" value="1"/>
</dbReference>
<feature type="transmembrane region" description="Helical" evidence="8">
    <location>
        <begin position="173"/>
        <end position="195"/>
    </location>
</feature>
<keyword evidence="5 8" id="KW-1133">Transmembrane helix</keyword>
<proteinExistence type="inferred from homology"/>
<dbReference type="InterPro" id="IPR020846">
    <property type="entry name" value="MFS_dom"/>
</dbReference>
<organism evidence="10 11">
    <name type="scientific">Thyridium curvatum</name>
    <dbReference type="NCBI Taxonomy" id="1093900"/>
    <lineage>
        <taxon>Eukaryota</taxon>
        <taxon>Fungi</taxon>
        <taxon>Dikarya</taxon>
        <taxon>Ascomycota</taxon>
        <taxon>Pezizomycotina</taxon>
        <taxon>Sordariomycetes</taxon>
        <taxon>Sordariomycetidae</taxon>
        <taxon>Thyridiales</taxon>
        <taxon>Thyridiaceae</taxon>
        <taxon>Thyridium</taxon>
    </lineage>
</organism>
<evidence type="ECO:0000313" key="11">
    <source>
        <dbReference type="Proteomes" id="UP000319257"/>
    </source>
</evidence>
<evidence type="ECO:0000256" key="2">
    <source>
        <dbReference type="ARBA" id="ARBA00008335"/>
    </source>
</evidence>
<feature type="transmembrane region" description="Helical" evidence="8">
    <location>
        <begin position="120"/>
        <end position="139"/>
    </location>
</feature>
<evidence type="ECO:0000256" key="6">
    <source>
        <dbReference type="ARBA" id="ARBA00023136"/>
    </source>
</evidence>
<feature type="transmembrane region" description="Helical" evidence="8">
    <location>
        <begin position="77"/>
        <end position="100"/>
    </location>
</feature>
<dbReference type="Pfam" id="PF07690">
    <property type="entry name" value="MFS_1"/>
    <property type="match status" value="1"/>
</dbReference>
<feature type="transmembrane region" description="Helical" evidence="8">
    <location>
        <begin position="454"/>
        <end position="476"/>
    </location>
</feature>
<evidence type="ECO:0000256" key="1">
    <source>
        <dbReference type="ARBA" id="ARBA00004651"/>
    </source>
</evidence>
<protein>
    <recommendedName>
        <fullName evidence="9">Major facilitator superfamily (MFS) profile domain-containing protein</fullName>
    </recommendedName>
</protein>
<comment type="caution">
    <text evidence="10">The sequence shown here is derived from an EMBL/GenBank/DDBJ whole genome shotgun (WGS) entry which is preliminary data.</text>
</comment>
<feature type="compositionally biased region" description="Polar residues" evidence="7">
    <location>
        <begin position="1"/>
        <end position="13"/>
    </location>
</feature>
<feature type="transmembrane region" description="Helical" evidence="8">
    <location>
        <begin position="207"/>
        <end position="230"/>
    </location>
</feature>
<feature type="region of interest" description="Disordered" evidence="7">
    <location>
        <begin position="1"/>
        <end position="65"/>
    </location>
</feature>
<dbReference type="SUPFAM" id="SSF103473">
    <property type="entry name" value="MFS general substrate transporter"/>
    <property type="match status" value="1"/>
</dbReference>
<gene>
    <name evidence="10" type="ORF">E0L32_001322</name>
</gene>
<evidence type="ECO:0000256" key="4">
    <source>
        <dbReference type="ARBA" id="ARBA00022692"/>
    </source>
</evidence>
<feature type="transmembrane region" description="Helical" evidence="8">
    <location>
        <begin position="389"/>
        <end position="408"/>
    </location>
</feature>
<feature type="transmembrane region" description="Helical" evidence="8">
    <location>
        <begin position="350"/>
        <end position="369"/>
    </location>
</feature>
<dbReference type="InterPro" id="IPR011701">
    <property type="entry name" value="MFS"/>
</dbReference>
<dbReference type="CDD" id="cd17323">
    <property type="entry name" value="MFS_Tpo1_MDR_like"/>
    <property type="match status" value="1"/>
</dbReference>
<dbReference type="GeneID" id="41968769"/>
<keyword evidence="11" id="KW-1185">Reference proteome</keyword>
<feature type="transmembrane region" description="Helical" evidence="8">
    <location>
        <begin position="236"/>
        <end position="256"/>
    </location>
</feature>
<evidence type="ECO:0000256" key="3">
    <source>
        <dbReference type="ARBA" id="ARBA00022475"/>
    </source>
</evidence>
<keyword evidence="4 8" id="KW-0812">Transmembrane</keyword>
<dbReference type="EMBL" id="SKBQ01000005">
    <property type="protein sequence ID" value="TPX10125.1"/>
    <property type="molecule type" value="Genomic_DNA"/>
</dbReference>
<sequence length="517" mass="56492">MSSQPSFELTRTGSRIIRRNSMVASERDLESGTIDTDETRNDPNTGEAEKANAADPNIVDWDGPDDPKNPRNWSKSFMFANVAIVSALSLTANLAATMYAPGALALAHDFHITSTIEATFTVSIYILGFCIGPLVVSSMSEVYGRLIIYHVCDVFYVGFSLGCAFATSDVQFLIFRFLCGCAASAPMTVGAGTLADMFPPEERGKAMAIYGLGPLLGPVIGPIAGGFITQSIGWRWTFRIIVIMAGIFSLAGVVVLRETYEPTLLEAKAKHMRKTTGNDKLRARTHKNLTPTQLFLEGVSRPTRMLFLSPVVTLLSIYCAFVFGLIFLLFTTFPMVFAEQYGFSPGTAGLCYLGVGIGMACAVVIFSLVSDKLVREPKAGEKSRPELRLIPMMWFSPVIPAGFFWYGWTAYHKNHWIVPILGTFLVGFGSLFVIFTTQIYCVDAFGPRAAASSIAANTMARNIAGAFLPLAAPAMYKNLGLGWGNSVLGFVCLIFLPVPILFYRYGERLRKLGPRFD</sequence>
<feature type="transmembrane region" description="Helical" evidence="8">
    <location>
        <begin position="146"/>
        <end position="167"/>
    </location>
</feature>
<accession>A0A507AIT2</accession>
<dbReference type="PANTHER" id="PTHR23502">
    <property type="entry name" value="MAJOR FACILITATOR SUPERFAMILY"/>
    <property type="match status" value="1"/>
</dbReference>
<feature type="transmembrane region" description="Helical" evidence="8">
    <location>
        <begin position="420"/>
        <end position="442"/>
    </location>
</feature>
<keyword evidence="6 8" id="KW-0472">Membrane</keyword>
<dbReference type="OrthoDB" id="5296287at2759"/>
<dbReference type="PANTHER" id="PTHR23502:SF135">
    <property type="entry name" value="MAJOR FACILITATOR SUPERFAMILY (MFS) PROFILE DOMAIN-CONTAINING PROTEIN-RELATED"/>
    <property type="match status" value="1"/>
</dbReference>
<dbReference type="Proteomes" id="UP000319257">
    <property type="component" value="Unassembled WGS sequence"/>
</dbReference>
<evidence type="ECO:0000256" key="7">
    <source>
        <dbReference type="SAM" id="MobiDB-lite"/>
    </source>
</evidence>
<dbReference type="FunFam" id="1.20.1250.20:FF:000011">
    <property type="entry name" value="MFS multidrug transporter, putative"/>
    <property type="match status" value="1"/>
</dbReference>
<dbReference type="STRING" id="1093900.A0A507AIT2"/>
<comment type="subcellular location">
    <subcellularLocation>
        <location evidence="1">Cell membrane</location>
        <topology evidence="1">Multi-pass membrane protein</topology>
    </subcellularLocation>
</comment>
<dbReference type="InParanoid" id="A0A507AIT2"/>
<evidence type="ECO:0000313" key="10">
    <source>
        <dbReference type="EMBL" id="TPX10125.1"/>
    </source>
</evidence>
<dbReference type="PROSITE" id="PS50850">
    <property type="entry name" value="MFS"/>
    <property type="match status" value="1"/>
</dbReference>
<feature type="domain" description="Major facilitator superfamily (MFS) profile" evidence="9">
    <location>
        <begin position="81"/>
        <end position="510"/>
    </location>
</feature>
<dbReference type="AlphaFoldDB" id="A0A507AIT2"/>
<name>A0A507AIT2_9PEZI</name>
<dbReference type="GO" id="GO:0005886">
    <property type="term" value="C:plasma membrane"/>
    <property type="evidence" value="ECO:0007669"/>
    <property type="project" value="UniProtKB-SubCell"/>
</dbReference>
<dbReference type="RefSeq" id="XP_030991836.1">
    <property type="nucleotide sequence ID" value="XM_031135388.1"/>
</dbReference>
<reference evidence="10 11" key="1">
    <citation type="submission" date="2019-06" db="EMBL/GenBank/DDBJ databases">
        <title>Draft genome sequence of the filamentous fungus Phialemoniopsis curvata isolated from diesel fuel.</title>
        <authorList>
            <person name="Varaljay V.A."/>
            <person name="Lyon W.J."/>
            <person name="Crouch A.L."/>
            <person name="Drake C.E."/>
            <person name="Hollomon J.M."/>
            <person name="Nadeau L.J."/>
            <person name="Nunn H.S."/>
            <person name="Stevenson B.S."/>
            <person name="Bojanowski C.L."/>
            <person name="Crookes-Goodson W.J."/>
        </authorList>
    </citation>
    <scope>NUCLEOTIDE SEQUENCE [LARGE SCALE GENOMIC DNA]</scope>
    <source>
        <strain evidence="10 11">D216</strain>
    </source>
</reference>
<evidence type="ECO:0000256" key="8">
    <source>
        <dbReference type="SAM" id="Phobius"/>
    </source>
</evidence>
<evidence type="ECO:0000256" key="5">
    <source>
        <dbReference type="ARBA" id="ARBA00022989"/>
    </source>
</evidence>
<comment type="similarity">
    <text evidence="2">Belongs to the major facilitator superfamily.</text>
</comment>
<dbReference type="GO" id="GO:0022857">
    <property type="term" value="F:transmembrane transporter activity"/>
    <property type="evidence" value="ECO:0007669"/>
    <property type="project" value="InterPro"/>
</dbReference>
<feature type="transmembrane region" description="Helical" evidence="8">
    <location>
        <begin position="482"/>
        <end position="503"/>
    </location>
</feature>